<dbReference type="GO" id="GO:0006310">
    <property type="term" value="P:DNA recombination"/>
    <property type="evidence" value="ECO:0007669"/>
    <property type="project" value="UniProtKB-KW"/>
</dbReference>
<evidence type="ECO:0000256" key="1">
    <source>
        <dbReference type="ARBA" id="ARBA00008857"/>
    </source>
</evidence>
<dbReference type="GO" id="GO:0003677">
    <property type="term" value="F:DNA binding"/>
    <property type="evidence" value="ECO:0007669"/>
    <property type="project" value="UniProtKB-KW"/>
</dbReference>
<dbReference type="AlphaFoldDB" id="A0A4Q2KPN5"/>
<dbReference type="OrthoDB" id="5297095at2"/>
<sequence length="210" mass="24005">MTYSQYDPAMQGRAAWNAGKTVGTKRPLTQKQIWAIRFFLDREQRMRDRALFDLAIDSKLRGCDLVKIKIGDLVAGPDIRTRAIVTQQKTGRPVQFELTGDVRASLLAWLERRGGTLDDHAFPSRVDHTHHMSTRQYARLVDEWVTAVGLRREEYGTHSLRRTKASMIYKATGNLRAVQILLGHTKIENTVRYLGVDIEDALLLSERTEI</sequence>
<dbReference type="Gene3D" id="1.10.443.10">
    <property type="entry name" value="Intergrase catalytic core"/>
    <property type="match status" value="1"/>
</dbReference>
<keyword evidence="7" id="KW-1185">Reference proteome</keyword>
<evidence type="ECO:0000256" key="4">
    <source>
        <dbReference type="ARBA" id="ARBA00023172"/>
    </source>
</evidence>
<dbReference type="PROSITE" id="PS51898">
    <property type="entry name" value="TYR_RECOMBINASE"/>
    <property type="match status" value="1"/>
</dbReference>
<comment type="caution">
    <text evidence="6">The sequence shown here is derived from an EMBL/GenBank/DDBJ whole genome shotgun (WGS) entry which is preliminary data.</text>
</comment>
<dbReference type="Proteomes" id="UP000293623">
    <property type="component" value="Unassembled WGS sequence"/>
</dbReference>
<dbReference type="Pfam" id="PF00589">
    <property type="entry name" value="Phage_integrase"/>
    <property type="match status" value="1"/>
</dbReference>
<feature type="domain" description="Tyr recombinase" evidence="5">
    <location>
        <begin position="23"/>
        <end position="206"/>
    </location>
</feature>
<dbReference type="PANTHER" id="PTHR30349:SF41">
    <property type="entry name" value="INTEGRASE_RECOMBINASE PROTEIN MJ0367-RELATED"/>
    <property type="match status" value="1"/>
</dbReference>
<evidence type="ECO:0000256" key="3">
    <source>
        <dbReference type="ARBA" id="ARBA00023125"/>
    </source>
</evidence>
<comment type="similarity">
    <text evidence="1">Belongs to the 'phage' integrase family.</text>
</comment>
<accession>A0A4Q2KPN5</accession>
<dbReference type="EMBL" id="SDPV01000001">
    <property type="protein sequence ID" value="RXZ66350.1"/>
    <property type="molecule type" value="Genomic_DNA"/>
</dbReference>
<dbReference type="InterPro" id="IPR050090">
    <property type="entry name" value="Tyrosine_recombinase_XerCD"/>
</dbReference>
<keyword evidence="4" id="KW-0233">DNA recombination</keyword>
<dbReference type="RefSeq" id="WP_129523824.1">
    <property type="nucleotide sequence ID" value="NZ_SDPV01000001.1"/>
</dbReference>
<keyword evidence="2" id="KW-0229">DNA integration</keyword>
<dbReference type="SUPFAM" id="SSF56349">
    <property type="entry name" value="DNA breaking-rejoining enzymes"/>
    <property type="match status" value="1"/>
</dbReference>
<dbReference type="InterPro" id="IPR013762">
    <property type="entry name" value="Integrase-like_cat_sf"/>
</dbReference>
<dbReference type="GO" id="GO:0015074">
    <property type="term" value="P:DNA integration"/>
    <property type="evidence" value="ECO:0007669"/>
    <property type="project" value="UniProtKB-KW"/>
</dbReference>
<protein>
    <submittedName>
        <fullName evidence="6">Integrase</fullName>
    </submittedName>
</protein>
<evidence type="ECO:0000313" key="6">
    <source>
        <dbReference type="EMBL" id="RXZ66350.1"/>
    </source>
</evidence>
<evidence type="ECO:0000256" key="2">
    <source>
        <dbReference type="ARBA" id="ARBA00022908"/>
    </source>
</evidence>
<keyword evidence="3" id="KW-0238">DNA-binding</keyword>
<organism evidence="6 7">
    <name type="scientific">Pelagerythrobacter rhizovicinus</name>
    <dbReference type="NCBI Taxonomy" id="2268576"/>
    <lineage>
        <taxon>Bacteria</taxon>
        <taxon>Pseudomonadati</taxon>
        <taxon>Pseudomonadota</taxon>
        <taxon>Alphaproteobacteria</taxon>
        <taxon>Sphingomonadales</taxon>
        <taxon>Erythrobacteraceae</taxon>
        <taxon>Pelagerythrobacter</taxon>
    </lineage>
</organism>
<evidence type="ECO:0000313" key="7">
    <source>
        <dbReference type="Proteomes" id="UP000293623"/>
    </source>
</evidence>
<dbReference type="InterPro" id="IPR002104">
    <property type="entry name" value="Integrase_catalytic"/>
</dbReference>
<dbReference type="InterPro" id="IPR011010">
    <property type="entry name" value="DNA_brk_join_enz"/>
</dbReference>
<evidence type="ECO:0000259" key="5">
    <source>
        <dbReference type="PROSITE" id="PS51898"/>
    </source>
</evidence>
<gene>
    <name evidence="6" type="ORF">ETX26_06555</name>
</gene>
<reference evidence="6 7" key="1">
    <citation type="submission" date="2019-01" db="EMBL/GenBank/DDBJ databases">
        <title>Altererythrobacter rhizovicinus sp. nov., isolated from the rhizosphere soil of Haloxylon ammodendron.</title>
        <authorList>
            <person name="Li H.-P."/>
            <person name="Gou J.-Y."/>
            <person name="Yao D."/>
            <person name="Han Q.-Q."/>
            <person name="Shao K.-Z."/>
            <person name="Zhao Q."/>
            <person name="Zhang J.-L."/>
        </authorList>
    </citation>
    <scope>NUCLEOTIDE SEQUENCE [LARGE SCALE GENOMIC DNA]</scope>
    <source>
        <strain evidence="6 7">AY-3R</strain>
    </source>
</reference>
<name>A0A4Q2KPN5_9SPHN</name>
<dbReference type="PANTHER" id="PTHR30349">
    <property type="entry name" value="PHAGE INTEGRASE-RELATED"/>
    <property type="match status" value="1"/>
</dbReference>
<proteinExistence type="inferred from homology"/>